<proteinExistence type="predicted"/>
<feature type="transmembrane region" description="Helical" evidence="1">
    <location>
        <begin position="54"/>
        <end position="71"/>
    </location>
</feature>
<feature type="transmembrane region" description="Helical" evidence="1">
    <location>
        <begin position="29"/>
        <end position="47"/>
    </location>
</feature>
<evidence type="ECO:0000313" key="3">
    <source>
        <dbReference type="Proteomes" id="UP000621492"/>
    </source>
</evidence>
<reference evidence="2" key="1">
    <citation type="journal article" date="2014" name="Int. J. Syst. Evol. Microbiol.">
        <title>Complete genome sequence of Corynebacterium casei LMG S-19264T (=DSM 44701T), isolated from a smear-ripened cheese.</title>
        <authorList>
            <consortium name="US DOE Joint Genome Institute (JGI-PGF)"/>
            <person name="Walter F."/>
            <person name="Albersmeier A."/>
            <person name="Kalinowski J."/>
            <person name="Ruckert C."/>
        </authorList>
    </citation>
    <scope>NUCLEOTIDE SEQUENCE</scope>
    <source>
        <strain evidence="2">CGMCC 1.15454</strain>
    </source>
</reference>
<evidence type="ECO:0000256" key="1">
    <source>
        <dbReference type="SAM" id="Phobius"/>
    </source>
</evidence>
<comment type="caution">
    <text evidence="2">The sequence shown here is derived from an EMBL/GenBank/DDBJ whole genome shotgun (WGS) entry which is preliminary data.</text>
</comment>
<evidence type="ECO:0000313" key="2">
    <source>
        <dbReference type="EMBL" id="GGB60055.1"/>
    </source>
</evidence>
<keyword evidence="1" id="KW-1133">Transmembrane helix</keyword>
<reference evidence="2" key="2">
    <citation type="submission" date="2020-09" db="EMBL/GenBank/DDBJ databases">
        <authorList>
            <person name="Sun Q."/>
            <person name="Zhou Y."/>
        </authorList>
    </citation>
    <scope>NUCLEOTIDE SEQUENCE</scope>
    <source>
        <strain evidence="2">CGMCC 1.15454</strain>
    </source>
</reference>
<feature type="transmembrane region" description="Helical" evidence="1">
    <location>
        <begin position="77"/>
        <end position="99"/>
    </location>
</feature>
<name>A0A9W5X7W3_9BACI</name>
<keyword evidence="1" id="KW-0472">Membrane</keyword>
<accession>A0A9W5X7W3</accession>
<dbReference type="AlphaFoldDB" id="A0A9W5X7W3"/>
<dbReference type="EMBL" id="BMJD01000058">
    <property type="protein sequence ID" value="GGB60055.1"/>
    <property type="molecule type" value="Genomic_DNA"/>
</dbReference>
<dbReference type="RefSeq" id="WP_088052910.1">
    <property type="nucleotide sequence ID" value="NZ_BMJD01000058.1"/>
</dbReference>
<dbReference type="Proteomes" id="UP000621492">
    <property type="component" value="Unassembled WGS sequence"/>
</dbReference>
<gene>
    <name evidence="2" type="ORF">GCM10011409_41820</name>
</gene>
<protein>
    <submittedName>
        <fullName evidence="2">Uncharacterized protein</fullName>
    </submittedName>
</protein>
<sequence>MVMDIKNIPKTIIIVPAYNKKLVLQQLRMIHNLIVNLAFITVIISFISRKKEAIAIASILIMYIGLANLFLTTPRYGFFIIPIMCILNGYAIVTIITKIKTLSVDRKIRNANKAA</sequence>
<organism evidence="2 3">
    <name type="scientific">Lentibacillus populi</name>
    <dbReference type="NCBI Taxonomy" id="1827502"/>
    <lineage>
        <taxon>Bacteria</taxon>
        <taxon>Bacillati</taxon>
        <taxon>Bacillota</taxon>
        <taxon>Bacilli</taxon>
        <taxon>Bacillales</taxon>
        <taxon>Bacillaceae</taxon>
        <taxon>Lentibacillus</taxon>
    </lineage>
</organism>
<keyword evidence="1" id="KW-0812">Transmembrane</keyword>
<keyword evidence="3" id="KW-1185">Reference proteome</keyword>